<evidence type="ECO:0000256" key="3">
    <source>
        <dbReference type="ARBA" id="ARBA00022692"/>
    </source>
</evidence>
<feature type="domain" description="DUF3817" evidence="7">
    <location>
        <begin position="1"/>
        <end position="65"/>
    </location>
</feature>
<dbReference type="AlphaFoldDB" id="L8JPQ0"/>
<feature type="transmembrane region" description="Helical" evidence="6">
    <location>
        <begin position="45"/>
        <end position="61"/>
    </location>
</feature>
<protein>
    <submittedName>
        <fullName evidence="8">Membrane protein YdzA</fullName>
    </submittedName>
</protein>
<dbReference type="InterPro" id="IPR023845">
    <property type="entry name" value="DUF3817_TM"/>
</dbReference>
<accession>L8JPQ0</accession>
<gene>
    <name evidence="8" type="ORF">C900_03403</name>
</gene>
<evidence type="ECO:0000313" key="9">
    <source>
        <dbReference type="Proteomes" id="UP000011135"/>
    </source>
</evidence>
<evidence type="ECO:0000259" key="7">
    <source>
        <dbReference type="Pfam" id="PF12823"/>
    </source>
</evidence>
<evidence type="ECO:0000256" key="1">
    <source>
        <dbReference type="ARBA" id="ARBA00004651"/>
    </source>
</evidence>
<dbReference type="NCBIfam" id="TIGR03954">
    <property type="entry name" value="integ_memb_HG"/>
    <property type="match status" value="1"/>
</dbReference>
<evidence type="ECO:0000256" key="4">
    <source>
        <dbReference type="ARBA" id="ARBA00022989"/>
    </source>
</evidence>
<organism evidence="8 9">
    <name type="scientific">Fulvivirga imtechensis AK7</name>
    <dbReference type="NCBI Taxonomy" id="1237149"/>
    <lineage>
        <taxon>Bacteria</taxon>
        <taxon>Pseudomonadati</taxon>
        <taxon>Bacteroidota</taxon>
        <taxon>Cytophagia</taxon>
        <taxon>Cytophagales</taxon>
        <taxon>Fulvivirgaceae</taxon>
        <taxon>Fulvivirga</taxon>
    </lineage>
</organism>
<dbReference type="GO" id="GO:0005886">
    <property type="term" value="C:plasma membrane"/>
    <property type="evidence" value="ECO:0007669"/>
    <property type="project" value="UniProtKB-SubCell"/>
</dbReference>
<evidence type="ECO:0000256" key="6">
    <source>
        <dbReference type="SAM" id="Phobius"/>
    </source>
</evidence>
<keyword evidence="5 6" id="KW-0472">Membrane</keyword>
<evidence type="ECO:0000256" key="2">
    <source>
        <dbReference type="ARBA" id="ARBA00022475"/>
    </source>
</evidence>
<feature type="transmembrane region" description="Helical" evidence="6">
    <location>
        <begin position="12"/>
        <end position="33"/>
    </location>
</feature>
<keyword evidence="3 6" id="KW-0812">Transmembrane</keyword>
<evidence type="ECO:0000256" key="5">
    <source>
        <dbReference type="ARBA" id="ARBA00023136"/>
    </source>
</evidence>
<dbReference type="EMBL" id="AMZN01000049">
    <property type="protein sequence ID" value="ELR70795.1"/>
    <property type="molecule type" value="Genomic_DNA"/>
</dbReference>
<dbReference type="STRING" id="1237149.C900_03403"/>
<dbReference type="Proteomes" id="UP000011135">
    <property type="component" value="Unassembled WGS sequence"/>
</dbReference>
<comment type="caution">
    <text evidence="8">The sequence shown here is derived from an EMBL/GenBank/DDBJ whole genome shotgun (WGS) entry which is preliminary data.</text>
</comment>
<evidence type="ECO:0000313" key="8">
    <source>
        <dbReference type="EMBL" id="ELR70795.1"/>
    </source>
</evidence>
<keyword evidence="2" id="KW-1003">Cell membrane</keyword>
<keyword evidence="9" id="KW-1185">Reference proteome</keyword>
<name>L8JPQ0_9BACT</name>
<keyword evidence="4 6" id="KW-1133">Transmembrane helix</keyword>
<reference evidence="8 9" key="1">
    <citation type="submission" date="2012-12" db="EMBL/GenBank/DDBJ databases">
        <title>Genome assembly of Fulvivirga imtechensis AK7.</title>
        <authorList>
            <person name="Nupur N."/>
            <person name="Khatri I."/>
            <person name="Kumar R."/>
            <person name="Subramanian S."/>
            <person name="Pinnaka A."/>
        </authorList>
    </citation>
    <scope>NUCLEOTIDE SEQUENCE [LARGE SCALE GENOMIC DNA]</scope>
    <source>
        <strain evidence="8 9">AK7</strain>
    </source>
</reference>
<sequence length="72" mass="8207">MPLKYGWNIPGPTFYAGMAHGVLFIGYCLWVVIVAIQLKWTITKVFWALIASLLPFGPFVADRKLFRYEVNG</sequence>
<dbReference type="PANTHER" id="PTHR40077:SF1">
    <property type="entry name" value="MEMBRANE PROTEIN"/>
    <property type="match status" value="1"/>
</dbReference>
<proteinExistence type="predicted"/>
<dbReference type="PANTHER" id="PTHR40077">
    <property type="entry name" value="MEMBRANE PROTEIN-RELATED"/>
    <property type="match status" value="1"/>
</dbReference>
<dbReference type="Pfam" id="PF12823">
    <property type="entry name" value="DUF3817"/>
    <property type="match status" value="1"/>
</dbReference>
<dbReference type="PATRIC" id="fig|1237149.3.peg.3164"/>
<comment type="subcellular location">
    <subcellularLocation>
        <location evidence="1">Cell membrane</location>
        <topology evidence="1">Multi-pass membrane protein</topology>
    </subcellularLocation>
</comment>